<dbReference type="Gene3D" id="1.10.10.60">
    <property type="entry name" value="Homeodomain-like"/>
    <property type="match status" value="1"/>
</dbReference>
<reference evidence="9 10" key="1">
    <citation type="submission" date="2015-04" db="EMBL/GenBank/DDBJ databases">
        <authorList>
            <person name="Syromyatnikov M.Y."/>
            <person name="Popov V.N."/>
        </authorList>
    </citation>
    <scope>NUCLEOTIDE SEQUENCE [LARGE SCALE GENOMIC DNA]</scope>
</reference>
<proteinExistence type="predicted"/>
<dbReference type="GO" id="GO:0000978">
    <property type="term" value="F:RNA polymerase II cis-regulatory region sequence-specific DNA binding"/>
    <property type="evidence" value="ECO:0007669"/>
    <property type="project" value="TreeGrafter"/>
</dbReference>
<dbReference type="GO" id="GO:0030154">
    <property type="term" value="P:cell differentiation"/>
    <property type="evidence" value="ECO:0007669"/>
    <property type="project" value="TreeGrafter"/>
</dbReference>
<dbReference type="PRINTS" id="PR00024">
    <property type="entry name" value="HOMEOBOX"/>
</dbReference>
<feature type="region of interest" description="Disordered" evidence="7">
    <location>
        <begin position="352"/>
        <end position="416"/>
    </location>
</feature>
<dbReference type="InterPro" id="IPR017970">
    <property type="entry name" value="Homeobox_CS"/>
</dbReference>
<dbReference type="SUPFAM" id="SSF46689">
    <property type="entry name" value="Homeodomain-like"/>
    <property type="match status" value="1"/>
</dbReference>
<dbReference type="PANTHER" id="PTHR24340:SF37">
    <property type="entry name" value="HOMEOBOX PROTEIN SLOU"/>
    <property type="match status" value="1"/>
</dbReference>
<dbReference type="InterPro" id="IPR050394">
    <property type="entry name" value="Homeobox_NK-like"/>
</dbReference>
<feature type="compositionally biased region" description="Low complexity" evidence="7">
    <location>
        <begin position="17"/>
        <end position="38"/>
    </location>
</feature>
<evidence type="ECO:0000256" key="6">
    <source>
        <dbReference type="RuleBase" id="RU000682"/>
    </source>
</evidence>
<evidence type="ECO:0000256" key="2">
    <source>
        <dbReference type="ARBA" id="ARBA00023125"/>
    </source>
</evidence>
<dbReference type="SMART" id="SM00389">
    <property type="entry name" value="HOX"/>
    <property type="match status" value="1"/>
</dbReference>
<evidence type="ECO:0000313" key="9">
    <source>
        <dbReference type="EMBL" id="CRL06385.1"/>
    </source>
</evidence>
<comment type="subcellular location">
    <subcellularLocation>
        <location evidence="1 5 6">Nucleus</location>
    </subcellularLocation>
</comment>
<dbReference type="AlphaFoldDB" id="A0A1J1J670"/>
<feature type="compositionally biased region" description="Low complexity" evidence="7">
    <location>
        <begin position="83"/>
        <end position="93"/>
    </location>
</feature>
<protein>
    <submittedName>
        <fullName evidence="9">CLUMA_CG018950, isoform A</fullName>
    </submittedName>
</protein>
<dbReference type="FunFam" id="1.10.10.60:FF:000836">
    <property type="match status" value="1"/>
</dbReference>
<feature type="region of interest" description="Disordered" evidence="7">
    <location>
        <begin position="263"/>
        <end position="314"/>
    </location>
</feature>
<evidence type="ECO:0000313" key="10">
    <source>
        <dbReference type="Proteomes" id="UP000183832"/>
    </source>
</evidence>
<keyword evidence="4 5" id="KW-0539">Nucleus</keyword>
<sequence length="529" mass="58730">MVMMQSPNLSDSGRPESPTMSSNPGSPMNNNNNLNTPNQEKKFQKTESHSPSNGKIIRFEPAEDSVKDVKPKFSVLSAINKENSSNSSSNRNSLDQILYPKPNERDSNELSAKFSIERLKQLADQRLSPSNIENSGLSSNKIYSIDHSAKYQNNSSLIVTTTAASIALNAELLQSQINSHHSAFSNHHSHHLNVLSHSNHLNNFKYGLIPTVGGNVGLTMTNNNNNNPSDLDIERIKLARTLTNGKELSDFGFRIQLGGLSTGYSHSDTHSDSEELNVDGNEDSSHDGNSTCPVDLTRSMDSKPSIESSEKETPKRLAFSVENILDPNKFTGKKHYGQGVNGHRMWNNIERDDKMDDDQSDDRSMKDLNEIDPEDLCDDVLGSDIEGSETDSKISDSKRNGDGKSQGNNSKPRRARTAFTYEQLVSLENKFKTTRYLSVCERLNLALSLSLTETQVKIWFQNRRTKWKKQNPGLDVNSPTIPPPSSGSFGPGYASSLLYPHTVPYPPYGPYFHPLNGHSHSHHIGHSHT</sequence>
<dbReference type="STRING" id="568069.A0A1J1J670"/>
<dbReference type="PROSITE" id="PS00027">
    <property type="entry name" value="HOMEOBOX_1"/>
    <property type="match status" value="1"/>
</dbReference>
<feature type="DNA-binding region" description="Homeobox" evidence="5">
    <location>
        <begin position="412"/>
        <end position="471"/>
    </location>
</feature>
<evidence type="ECO:0000256" key="4">
    <source>
        <dbReference type="ARBA" id="ARBA00023242"/>
    </source>
</evidence>
<accession>A0A1J1J670</accession>
<keyword evidence="3 5" id="KW-0371">Homeobox</keyword>
<keyword evidence="2 5" id="KW-0238">DNA-binding</keyword>
<evidence type="ECO:0000256" key="7">
    <source>
        <dbReference type="SAM" id="MobiDB-lite"/>
    </source>
</evidence>
<organism evidence="9 10">
    <name type="scientific">Clunio marinus</name>
    <dbReference type="NCBI Taxonomy" id="568069"/>
    <lineage>
        <taxon>Eukaryota</taxon>
        <taxon>Metazoa</taxon>
        <taxon>Ecdysozoa</taxon>
        <taxon>Arthropoda</taxon>
        <taxon>Hexapoda</taxon>
        <taxon>Insecta</taxon>
        <taxon>Pterygota</taxon>
        <taxon>Neoptera</taxon>
        <taxon>Endopterygota</taxon>
        <taxon>Diptera</taxon>
        <taxon>Nematocera</taxon>
        <taxon>Chironomoidea</taxon>
        <taxon>Chironomidae</taxon>
        <taxon>Clunio</taxon>
    </lineage>
</organism>
<dbReference type="InterPro" id="IPR020479">
    <property type="entry name" value="HD_metazoa"/>
</dbReference>
<dbReference type="InterPro" id="IPR001356">
    <property type="entry name" value="HD"/>
</dbReference>
<evidence type="ECO:0000256" key="5">
    <source>
        <dbReference type="PROSITE-ProRule" id="PRU00108"/>
    </source>
</evidence>
<dbReference type="PROSITE" id="PS50071">
    <property type="entry name" value="HOMEOBOX_2"/>
    <property type="match status" value="1"/>
</dbReference>
<dbReference type="InterPro" id="IPR009057">
    <property type="entry name" value="Homeodomain-like_sf"/>
</dbReference>
<feature type="compositionally biased region" description="Basic and acidic residues" evidence="7">
    <location>
        <begin position="390"/>
        <end position="402"/>
    </location>
</feature>
<dbReference type="GO" id="GO:0000981">
    <property type="term" value="F:DNA-binding transcription factor activity, RNA polymerase II-specific"/>
    <property type="evidence" value="ECO:0007669"/>
    <property type="project" value="InterPro"/>
</dbReference>
<dbReference type="GO" id="GO:0005634">
    <property type="term" value="C:nucleus"/>
    <property type="evidence" value="ECO:0007669"/>
    <property type="project" value="UniProtKB-SubCell"/>
</dbReference>
<evidence type="ECO:0000256" key="3">
    <source>
        <dbReference type="ARBA" id="ARBA00023155"/>
    </source>
</evidence>
<dbReference type="PANTHER" id="PTHR24340">
    <property type="entry name" value="HOMEOBOX PROTEIN NKX"/>
    <property type="match status" value="1"/>
</dbReference>
<feature type="domain" description="Homeobox" evidence="8">
    <location>
        <begin position="410"/>
        <end position="470"/>
    </location>
</feature>
<feature type="region of interest" description="Disordered" evidence="7">
    <location>
        <begin position="1"/>
        <end position="63"/>
    </location>
</feature>
<gene>
    <name evidence="9" type="primary">putative Homeobox protein slou</name>
    <name evidence="9" type="ORF">CLUMA_CG018950</name>
</gene>
<name>A0A1J1J670_9DIPT</name>
<dbReference type="EMBL" id="CVRI01000066">
    <property type="protein sequence ID" value="CRL06385.1"/>
    <property type="molecule type" value="Genomic_DNA"/>
</dbReference>
<evidence type="ECO:0000259" key="8">
    <source>
        <dbReference type="PROSITE" id="PS50071"/>
    </source>
</evidence>
<dbReference type="OrthoDB" id="6159439at2759"/>
<dbReference type="CDD" id="cd00086">
    <property type="entry name" value="homeodomain"/>
    <property type="match status" value="1"/>
</dbReference>
<feature type="compositionally biased region" description="Basic and acidic residues" evidence="7">
    <location>
        <begin position="39"/>
        <end position="48"/>
    </location>
</feature>
<keyword evidence="10" id="KW-1185">Reference proteome</keyword>
<dbReference type="Proteomes" id="UP000183832">
    <property type="component" value="Unassembled WGS sequence"/>
</dbReference>
<feature type="compositionally biased region" description="Polar residues" evidence="7">
    <location>
        <begin position="1"/>
        <end position="11"/>
    </location>
</feature>
<evidence type="ECO:0000256" key="1">
    <source>
        <dbReference type="ARBA" id="ARBA00004123"/>
    </source>
</evidence>
<dbReference type="Pfam" id="PF00046">
    <property type="entry name" value="Homeodomain"/>
    <property type="match status" value="1"/>
</dbReference>
<feature type="region of interest" description="Disordered" evidence="7">
    <location>
        <begin position="81"/>
        <end position="106"/>
    </location>
</feature>